<reference evidence="1 2" key="1">
    <citation type="journal article" date="2022" name="DNA Res.">
        <title>Chromosomal-level genome assembly of the orchid tree Bauhinia variegata (Leguminosae; Cercidoideae) supports the allotetraploid origin hypothesis of Bauhinia.</title>
        <authorList>
            <person name="Zhong Y."/>
            <person name="Chen Y."/>
            <person name="Zheng D."/>
            <person name="Pang J."/>
            <person name="Liu Y."/>
            <person name="Luo S."/>
            <person name="Meng S."/>
            <person name="Qian L."/>
            <person name="Wei D."/>
            <person name="Dai S."/>
            <person name="Zhou R."/>
        </authorList>
    </citation>
    <scope>NUCLEOTIDE SEQUENCE [LARGE SCALE GENOMIC DNA]</scope>
    <source>
        <strain evidence="1">BV-YZ2020</strain>
    </source>
</reference>
<protein>
    <submittedName>
        <fullName evidence="1">Uncharacterized protein</fullName>
    </submittedName>
</protein>
<dbReference type="Proteomes" id="UP000828941">
    <property type="component" value="Chromosome 5"/>
</dbReference>
<comment type="caution">
    <text evidence="1">The sequence shown here is derived from an EMBL/GenBank/DDBJ whole genome shotgun (WGS) entry which is preliminary data.</text>
</comment>
<proteinExistence type="predicted"/>
<sequence>MDFWNKARSFAEETAKRTQELTKEAARRSQDLSFGPSKLSDIIEETTKRSKEFAAQASKGADHIRIEAIKRADQIKHLADGISPPVGIAPTEPSAVIQDDELERFGITQELREFVREINMTTFRDFPLQDDTLLCDVPAVSNVRQDLTEWQARHANLVLSSVKEISNLRYELCPRVMKERKFWRIYFILVNSHIAPYEKRYMEDAKLISTEQENAKLNPTEQDKDNKAVESPKVELTSNQEEQEVKKENKTSTSSTEQDLDVFLLGDTGDSDDDPDDQNVGFDDDLDKLVDSSDEEKGKS</sequence>
<organism evidence="1 2">
    <name type="scientific">Bauhinia variegata</name>
    <name type="common">Purple orchid tree</name>
    <name type="synonym">Phanera variegata</name>
    <dbReference type="NCBI Taxonomy" id="167791"/>
    <lineage>
        <taxon>Eukaryota</taxon>
        <taxon>Viridiplantae</taxon>
        <taxon>Streptophyta</taxon>
        <taxon>Embryophyta</taxon>
        <taxon>Tracheophyta</taxon>
        <taxon>Spermatophyta</taxon>
        <taxon>Magnoliopsida</taxon>
        <taxon>eudicotyledons</taxon>
        <taxon>Gunneridae</taxon>
        <taxon>Pentapetalae</taxon>
        <taxon>rosids</taxon>
        <taxon>fabids</taxon>
        <taxon>Fabales</taxon>
        <taxon>Fabaceae</taxon>
        <taxon>Cercidoideae</taxon>
        <taxon>Cercideae</taxon>
        <taxon>Bauhiniinae</taxon>
        <taxon>Bauhinia</taxon>
    </lineage>
</organism>
<gene>
    <name evidence="1" type="ORF">L6164_011283</name>
</gene>
<name>A0ACB9P5F7_BAUVA</name>
<evidence type="ECO:0000313" key="1">
    <source>
        <dbReference type="EMBL" id="KAI4344005.1"/>
    </source>
</evidence>
<dbReference type="EMBL" id="CM039430">
    <property type="protein sequence ID" value="KAI4344005.1"/>
    <property type="molecule type" value="Genomic_DNA"/>
</dbReference>
<evidence type="ECO:0000313" key="2">
    <source>
        <dbReference type="Proteomes" id="UP000828941"/>
    </source>
</evidence>
<keyword evidence="2" id="KW-1185">Reference proteome</keyword>
<accession>A0ACB9P5F7</accession>